<dbReference type="STRING" id="35752.SAMN05421541_13322"/>
<dbReference type="Pfam" id="PF13581">
    <property type="entry name" value="HATPase_c_2"/>
    <property type="match status" value="1"/>
</dbReference>
<keyword evidence="5" id="KW-1185">Reference proteome</keyword>
<feature type="domain" description="MEDS" evidence="3">
    <location>
        <begin position="4"/>
        <end position="148"/>
    </location>
</feature>
<name>A0A1I2MUB6_9ACTN</name>
<dbReference type="Pfam" id="PF14417">
    <property type="entry name" value="MEDS"/>
    <property type="match status" value="1"/>
</dbReference>
<dbReference type="RefSeq" id="WP_239144126.1">
    <property type="nucleotide sequence ID" value="NZ_BOMT01000113.1"/>
</dbReference>
<dbReference type="InterPro" id="IPR036890">
    <property type="entry name" value="HATPase_C_sf"/>
</dbReference>
<dbReference type="InterPro" id="IPR050267">
    <property type="entry name" value="Anti-sigma-factor_SerPK"/>
</dbReference>
<proteinExistence type="predicted"/>
<evidence type="ECO:0000259" key="3">
    <source>
        <dbReference type="Pfam" id="PF14417"/>
    </source>
</evidence>
<dbReference type="EMBL" id="FONV01000033">
    <property type="protein sequence ID" value="SFF94259.1"/>
    <property type="molecule type" value="Genomic_DNA"/>
</dbReference>
<dbReference type="NCBIfam" id="NF041045">
    <property type="entry name" value="RsbA_anti_sig"/>
    <property type="match status" value="1"/>
</dbReference>
<evidence type="ECO:0000313" key="5">
    <source>
        <dbReference type="Proteomes" id="UP000199645"/>
    </source>
</evidence>
<evidence type="ECO:0000313" key="4">
    <source>
        <dbReference type="EMBL" id="SFF94259.1"/>
    </source>
</evidence>
<dbReference type="PANTHER" id="PTHR35526:SF3">
    <property type="entry name" value="ANTI-SIGMA-F FACTOR RSBW"/>
    <property type="match status" value="1"/>
</dbReference>
<keyword evidence="4" id="KW-0418">Kinase</keyword>
<organism evidence="4 5">
    <name type="scientific">Actinoplanes philippinensis</name>
    <dbReference type="NCBI Taxonomy" id="35752"/>
    <lineage>
        <taxon>Bacteria</taxon>
        <taxon>Bacillati</taxon>
        <taxon>Actinomycetota</taxon>
        <taxon>Actinomycetes</taxon>
        <taxon>Micromonosporales</taxon>
        <taxon>Micromonosporaceae</taxon>
        <taxon>Actinoplanes</taxon>
    </lineage>
</organism>
<dbReference type="PANTHER" id="PTHR35526">
    <property type="entry name" value="ANTI-SIGMA-F FACTOR RSBW-RELATED"/>
    <property type="match status" value="1"/>
</dbReference>
<sequence length="305" mass="32304">MTFDHPGLLYRGDGDYLHVTTGFVREAVAAGDAVLVAVTGHRLRSLRDALSDVAGAVSFTDMATAGRNPGRIIPGLLLAFASTHAERRISVVGEPIRPGRSAVEYPACAQHEALINAVFAGRDAAILCPYDAGHLESATVDDVWRSHPVMIVDGRRRDSPSFTDPYATAARFNLPLPAAPSGAARLTYAAAGDLSRVRRFTGRHAVEAGLPGARVEDLVTAVNELAENTLVHTAGGGSVTVWVEDARFVCQVGDQGFVADPLAGRIPADPRVPGGRGLLLAHYLCDLVRLHTQPGATTIRLHMAL</sequence>
<dbReference type="AlphaFoldDB" id="A0A1I2MUB6"/>
<evidence type="ECO:0000259" key="2">
    <source>
        <dbReference type="Pfam" id="PF13581"/>
    </source>
</evidence>
<keyword evidence="1" id="KW-0723">Serine/threonine-protein kinase</keyword>
<protein>
    <submittedName>
        <fullName evidence="4">Anti-sigma regulatory factor (Ser/Thr protein kinase)</fullName>
    </submittedName>
</protein>
<dbReference type="Gene3D" id="3.30.565.10">
    <property type="entry name" value="Histidine kinase-like ATPase, C-terminal domain"/>
    <property type="match status" value="1"/>
</dbReference>
<evidence type="ECO:0000256" key="1">
    <source>
        <dbReference type="ARBA" id="ARBA00022527"/>
    </source>
</evidence>
<reference evidence="4 5" key="1">
    <citation type="submission" date="2016-10" db="EMBL/GenBank/DDBJ databases">
        <authorList>
            <person name="de Groot N.N."/>
        </authorList>
    </citation>
    <scope>NUCLEOTIDE SEQUENCE [LARGE SCALE GENOMIC DNA]</scope>
    <source>
        <strain evidence="4 5">DSM 43019</strain>
    </source>
</reference>
<dbReference type="InterPro" id="IPR025847">
    <property type="entry name" value="MEDS_domain"/>
</dbReference>
<keyword evidence="4" id="KW-0808">Transferase</keyword>
<dbReference type="Proteomes" id="UP000199645">
    <property type="component" value="Unassembled WGS sequence"/>
</dbReference>
<gene>
    <name evidence="4" type="ORF">SAMN05421541_13322</name>
</gene>
<dbReference type="InterPro" id="IPR003594">
    <property type="entry name" value="HATPase_dom"/>
</dbReference>
<accession>A0A1I2MUB6</accession>
<dbReference type="GO" id="GO:0004674">
    <property type="term" value="F:protein serine/threonine kinase activity"/>
    <property type="evidence" value="ECO:0007669"/>
    <property type="project" value="UniProtKB-KW"/>
</dbReference>
<feature type="domain" description="Histidine kinase/HSP90-like ATPase" evidence="2">
    <location>
        <begin position="190"/>
        <end position="301"/>
    </location>
</feature>
<dbReference type="InterPro" id="IPR047718">
    <property type="entry name" value="RsbA-like_anti_sig"/>
</dbReference>
<dbReference type="CDD" id="cd16936">
    <property type="entry name" value="HATPase_RsbW-like"/>
    <property type="match status" value="1"/>
</dbReference>